<dbReference type="PANTHER" id="PTHR11675">
    <property type="entry name" value="N-ACETYLGALACTOSAMINYLTRANSFERASE"/>
    <property type="match status" value="1"/>
</dbReference>
<dbReference type="InterPro" id="IPR045885">
    <property type="entry name" value="GalNAc-T"/>
</dbReference>
<dbReference type="GO" id="GO:0016020">
    <property type="term" value="C:membrane"/>
    <property type="evidence" value="ECO:0007669"/>
    <property type="project" value="UniProtKB-SubCell"/>
</dbReference>
<keyword evidence="3" id="KW-0812">Transmembrane</keyword>
<dbReference type="SUPFAM" id="SSF53448">
    <property type="entry name" value="Nucleotide-diphospho-sugar transferases"/>
    <property type="match status" value="1"/>
</dbReference>
<keyword evidence="11" id="KW-1185">Reference proteome</keyword>
<evidence type="ECO:0000256" key="1">
    <source>
        <dbReference type="ARBA" id="ARBA00004606"/>
    </source>
</evidence>
<dbReference type="GO" id="GO:0004653">
    <property type="term" value="F:polypeptide N-acetylgalactosaminyltransferase activity"/>
    <property type="evidence" value="ECO:0007669"/>
    <property type="project" value="TreeGrafter"/>
</dbReference>
<keyword evidence="5" id="KW-1133">Transmembrane helix</keyword>
<proteinExistence type="inferred from homology"/>
<dbReference type="EMBL" id="KB199650">
    <property type="protein sequence ID" value="ESP05405.1"/>
    <property type="molecule type" value="Genomic_DNA"/>
</dbReference>
<dbReference type="OrthoDB" id="6119243at2759"/>
<gene>
    <name evidence="10" type="ORF">LOTGIDRAFT_103227</name>
</gene>
<evidence type="ECO:0000313" key="11">
    <source>
        <dbReference type="Proteomes" id="UP000030746"/>
    </source>
</evidence>
<keyword evidence="6" id="KW-0472">Membrane</keyword>
<dbReference type="GO" id="GO:0006493">
    <property type="term" value="P:protein O-linked glycosylation"/>
    <property type="evidence" value="ECO:0007669"/>
    <property type="project" value="TreeGrafter"/>
</dbReference>
<dbReference type="RefSeq" id="XP_009043950.1">
    <property type="nucleotide sequence ID" value="XM_009045702.1"/>
</dbReference>
<dbReference type="GeneID" id="20229720"/>
<dbReference type="STRING" id="225164.V4CSB5"/>
<comment type="subcellular location">
    <subcellularLocation>
        <location evidence="8">Endomembrane system</location>
        <topology evidence="8">Single-pass membrane protein</topology>
    </subcellularLocation>
    <subcellularLocation>
        <location evidence="1">Membrane</location>
        <topology evidence="1">Single-pass type II membrane protein</topology>
    </subcellularLocation>
</comment>
<accession>V4CSB5</accession>
<dbReference type="CTD" id="20229720"/>
<evidence type="ECO:0000259" key="9">
    <source>
        <dbReference type="Pfam" id="PF00535"/>
    </source>
</evidence>
<organism evidence="10 11">
    <name type="scientific">Lottia gigantea</name>
    <name type="common">Giant owl limpet</name>
    <dbReference type="NCBI Taxonomy" id="225164"/>
    <lineage>
        <taxon>Eukaryota</taxon>
        <taxon>Metazoa</taxon>
        <taxon>Spiralia</taxon>
        <taxon>Lophotrochozoa</taxon>
        <taxon>Mollusca</taxon>
        <taxon>Gastropoda</taxon>
        <taxon>Patellogastropoda</taxon>
        <taxon>Lottioidea</taxon>
        <taxon>Lottiidae</taxon>
        <taxon>Lottia</taxon>
    </lineage>
</organism>
<dbReference type="PANTHER" id="PTHR11675:SF43">
    <property type="entry name" value="POLYPEPTIDE N-ACETYLGALACTOSAMINYLTRANSFERASE 1"/>
    <property type="match status" value="1"/>
</dbReference>
<dbReference type="OMA" id="ENLEMSW"/>
<evidence type="ECO:0000256" key="7">
    <source>
        <dbReference type="ARBA" id="ARBA00023157"/>
    </source>
</evidence>
<evidence type="ECO:0000256" key="2">
    <source>
        <dbReference type="ARBA" id="ARBA00005680"/>
    </source>
</evidence>
<keyword evidence="4" id="KW-0735">Signal-anchor</keyword>
<dbReference type="InterPro" id="IPR029044">
    <property type="entry name" value="Nucleotide-diphossugar_trans"/>
</dbReference>
<evidence type="ECO:0000256" key="6">
    <source>
        <dbReference type="ARBA" id="ARBA00023136"/>
    </source>
</evidence>
<evidence type="ECO:0000256" key="4">
    <source>
        <dbReference type="ARBA" id="ARBA00022968"/>
    </source>
</evidence>
<evidence type="ECO:0000256" key="5">
    <source>
        <dbReference type="ARBA" id="ARBA00022989"/>
    </source>
</evidence>
<dbReference type="HOGENOM" id="CLU_013477_0_0_1"/>
<feature type="domain" description="Glycosyltransferase 2-like" evidence="9">
    <location>
        <begin position="64"/>
        <end position="251"/>
    </location>
</feature>
<dbReference type="AlphaFoldDB" id="V4CSB5"/>
<dbReference type="InterPro" id="IPR001173">
    <property type="entry name" value="Glyco_trans_2-like"/>
</dbReference>
<dbReference type="CDD" id="cd02510">
    <property type="entry name" value="pp-GalNAc-T"/>
    <property type="match status" value="1"/>
</dbReference>
<evidence type="ECO:0000256" key="8">
    <source>
        <dbReference type="ARBA" id="ARBA00037847"/>
    </source>
</evidence>
<evidence type="ECO:0000256" key="3">
    <source>
        <dbReference type="ARBA" id="ARBA00022692"/>
    </source>
</evidence>
<reference evidence="10 11" key="1">
    <citation type="journal article" date="2013" name="Nature">
        <title>Insights into bilaterian evolution from three spiralian genomes.</title>
        <authorList>
            <person name="Simakov O."/>
            <person name="Marletaz F."/>
            <person name="Cho S.J."/>
            <person name="Edsinger-Gonzales E."/>
            <person name="Havlak P."/>
            <person name="Hellsten U."/>
            <person name="Kuo D.H."/>
            <person name="Larsson T."/>
            <person name="Lv J."/>
            <person name="Arendt D."/>
            <person name="Savage R."/>
            <person name="Osoegawa K."/>
            <person name="de Jong P."/>
            <person name="Grimwood J."/>
            <person name="Chapman J.A."/>
            <person name="Shapiro H."/>
            <person name="Aerts A."/>
            <person name="Otillar R.P."/>
            <person name="Terry A.Y."/>
            <person name="Boore J.L."/>
            <person name="Grigoriev I.V."/>
            <person name="Lindberg D.R."/>
            <person name="Seaver E.C."/>
            <person name="Weisblat D.A."/>
            <person name="Putnam N.H."/>
            <person name="Rokhsar D.S."/>
        </authorList>
    </citation>
    <scope>NUCLEOTIDE SEQUENCE [LARGE SCALE GENOMIC DNA]</scope>
</reference>
<dbReference type="GO" id="GO:0005794">
    <property type="term" value="C:Golgi apparatus"/>
    <property type="evidence" value="ECO:0007669"/>
    <property type="project" value="TreeGrafter"/>
</dbReference>
<dbReference type="KEGG" id="lgi:LOTGIDRAFT_103227"/>
<comment type="similarity">
    <text evidence="2">Belongs to the glycosyltransferase 2 family. GalNAc-T subfamily.</text>
</comment>
<protein>
    <recommendedName>
        <fullName evidence="9">Glycosyltransferase 2-like domain-containing protein</fullName>
    </recommendedName>
</protein>
<dbReference type="Proteomes" id="UP000030746">
    <property type="component" value="Unassembled WGS sequence"/>
</dbReference>
<evidence type="ECO:0000313" key="10">
    <source>
        <dbReference type="EMBL" id="ESP05405.1"/>
    </source>
</evidence>
<dbReference type="Gene3D" id="3.90.550.10">
    <property type="entry name" value="Spore Coat Polysaccharide Biosynthesis Protein SpsA, Chain A"/>
    <property type="match status" value="1"/>
</dbReference>
<keyword evidence="7" id="KW-1015">Disulfide bond</keyword>
<sequence>MLSGENGRGLIFVAPEKEIVKGLTEHFQINVYASDLIPVNRHVPDSRLPGCAALKYEDELPTASVIIPFFNEWPSILLRTIYSVINRTPRHLLQEIILIDDASTMEILKDPLDEYIDTYFPRGLVRLTHLPTRVGLTKARTVGWKHATGDVIVIFDSHMEVNIDWIQPLLTEIKKNRKTVAMGVLDYVNRENFEYAYNNGYLTRYGFDWRLEFFETFFRPDQIGPEDFSPRPGTVMVGAAFAIDRKYFSEIGGYDDGMKIWGGENLEMTWRVWLCGGRLVHLPCSHFGHIARSQPYSFPGGRKAVTNYNSKRAVEVWMGPFKRFVYESSPEMKDIDAGDISERLALKERLQCKNMTWFFHNIWPELAIYDENASAWGSSRNIGTNVCLDNNGYLFQSVAKLYCHPCDFKLHAQVKTLHIIKYRLLLQATPTLLGERYPTFTPLKHRS</sequence>
<name>V4CSB5_LOTGI</name>
<dbReference type="Pfam" id="PF00535">
    <property type="entry name" value="Glycos_transf_2"/>
    <property type="match status" value="1"/>
</dbReference>